<evidence type="ECO:0000256" key="1">
    <source>
        <dbReference type="ARBA" id="ARBA00022723"/>
    </source>
</evidence>
<keyword evidence="8" id="KW-1185">Reference proteome</keyword>
<dbReference type="EMBL" id="VJMJ01000100">
    <property type="protein sequence ID" value="KAF0735337.1"/>
    <property type="molecule type" value="Genomic_DNA"/>
</dbReference>
<dbReference type="Proteomes" id="UP000481153">
    <property type="component" value="Unassembled WGS sequence"/>
</dbReference>
<evidence type="ECO:0000256" key="4">
    <source>
        <dbReference type="PROSITE-ProRule" id="PRU00091"/>
    </source>
</evidence>
<comment type="caution">
    <text evidence="7">The sequence shown here is derived from an EMBL/GenBank/DDBJ whole genome shotgun (WGS) entry which is preliminary data.</text>
</comment>
<accession>A0A6G0X613</accession>
<dbReference type="InterPro" id="IPR052727">
    <property type="entry name" value="Rab4/Rab5_effector"/>
</dbReference>
<protein>
    <recommendedName>
        <fullName evidence="6">FYVE-type domain-containing protein</fullName>
    </recommendedName>
</protein>
<dbReference type="GO" id="GO:0008270">
    <property type="term" value="F:zinc ion binding"/>
    <property type="evidence" value="ECO:0007669"/>
    <property type="project" value="UniProtKB-KW"/>
</dbReference>
<dbReference type="PANTHER" id="PTHR13510">
    <property type="entry name" value="FYVE-FINGER-CONTAINING RAB5 EFFECTOR PROTEIN RABENOSYN-5-RELATED"/>
    <property type="match status" value="1"/>
</dbReference>
<dbReference type="InterPro" id="IPR011011">
    <property type="entry name" value="Znf_FYVE_PHD"/>
</dbReference>
<proteinExistence type="predicted"/>
<dbReference type="SUPFAM" id="SSF57903">
    <property type="entry name" value="FYVE/PHD zinc finger"/>
    <property type="match status" value="1"/>
</dbReference>
<dbReference type="Gene3D" id="3.30.530.20">
    <property type="match status" value="1"/>
</dbReference>
<feature type="domain" description="FYVE-type" evidence="6">
    <location>
        <begin position="282"/>
        <end position="337"/>
    </location>
</feature>
<keyword evidence="2 4" id="KW-0863">Zinc-finger</keyword>
<evidence type="ECO:0000259" key="6">
    <source>
        <dbReference type="PROSITE" id="PS50178"/>
    </source>
</evidence>
<dbReference type="InterPro" id="IPR013083">
    <property type="entry name" value="Znf_RING/FYVE/PHD"/>
</dbReference>
<dbReference type="SMART" id="SM00064">
    <property type="entry name" value="FYVE"/>
    <property type="match status" value="1"/>
</dbReference>
<evidence type="ECO:0000256" key="2">
    <source>
        <dbReference type="ARBA" id="ARBA00022771"/>
    </source>
</evidence>
<feature type="region of interest" description="Disordered" evidence="5">
    <location>
        <begin position="416"/>
        <end position="449"/>
    </location>
</feature>
<name>A0A6G0X613_9STRA</name>
<keyword evidence="3" id="KW-0862">Zinc</keyword>
<feature type="compositionally biased region" description="Low complexity" evidence="5">
    <location>
        <begin position="416"/>
        <end position="428"/>
    </location>
</feature>
<dbReference type="Pfam" id="PF01363">
    <property type="entry name" value="FYVE"/>
    <property type="match status" value="1"/>
</dbReference>
<organism evidence="7 8">
    <name type="scientific">Aphanomyces euteiches</name>
    <dbReference type="NCBI Taxonomy" id="100861"/>
    <lineage>
        <taxon>Eukaryota</taxon>
        <taxon>Sar</taxon>
        <taxon>Stramenopiles</taxon>
        <taxon>Oomycota</taxon>
        <taxon>Saprolegniomycetes</taxon>
        <taxon>Saprolegniales</taxon>
        <taxon>Verrucalvaceae</taxon>
        <taxon>Aphanomyces</taxon>
    </lineage>
</organism>
<evidence type="ECO:0000256" key="3">
    <source>
        <dbReference type="ARBA" id="ARBA00022833"/>
    </source>
</evidence>
<reference evidence="7 8" key="1">
    <citation type="submission" date="2019-07" db="EMBL/GenBank/DDBJ databases">
        <title>Genomics analysis of Aphanomyces spp. identifies a new class of oomycete effector associated with host adaptation.</title>
        <authorList>
            <person name="Gaulin E."/>
        </authorList>
    </citation>
    <scope>NUCLEOTIDE SEQUENCE [LARGE SCALE GENOMIC DNA]</scope>
    <source>
        <strain evidence="7 8">ATCC 201684</strain>
    </source>
</reference>
<feature type="compositionally biased region" description="Polar residues" evidence="5">
    <location>
        <begin position="429"/>
        <end position="442"/>
    </location>
</feature>
<dbReference type="SUPFAM" id="SSF55961">
    <property type="entry name" value="Bet v1-like"/>
    <property type="match status" value="1"/>
</dbReference>
<gene>
    <name evidence="7" type="ORF">Ae201684_008248</name>
</gene>
<dbReference type="InterPro" id="IPR000306">
    <property type="entry name" value="Znf_FYVE"/>
</dbReference>
<dbReference type="InterPro" id="IPR023393">
    <property type="entry name" value="START-like_dom_sf"/>
</dbReference>
<dbReference type="VEuPathDB" id="FungiDB:AeMF1_018707"/>
<evidence type="ECO:0000256" key="5">
    <source>
        <dbReference type="SAM" id="MobiDB-lite"/>
    </source>
</evidence>
<keyword evidence="1" id="KW-0479">Metal-binding</keyword>
<dbReference type="InterPro" id="IPR017455">
    <property type="entry name" value="Znf_FYVE-rel"/>
</dbReference>
<dbReference type="AlphaFoldDB" id="A0A6G0X613"/>
<dbReference type="PANTHER" id="PTHR13510:SF44">
    <property type="entry name" value="RABENOSYN-5"/>
    <property type="match status" value="1"/>
</dbReference>
<sequence>MDIMTKKLSYFAKLPLPPNFFPRPELTEHATQRLLDLADITAEDLVHYARLTNGPLPWHLEVETNDLQMYKVDDPDAPPSTRSVAWKSIVASTLDEIATMFNTDIDDPVAYREYCREFHNNALDGVRLYCLERSVDRYVGVHWTVNELPGLLKNKDVCLVKNRDWCFLETQTWFDMDDGRRAWVRALTSLEFASCPSLKASLGFVRGNYHCAGHVFVESHSNPGHVDVTEILQFDYGGDLTEVFQALELKKRTKAHRNLEKKLQTFRLRQIPLLPECALVPRRARTHCNVCSHKFGLLLKRTRCRSCGEVVCGNCSKSWPLSNTSVRLCVLCSAGLNESLAIEGSNSSESEYSMVSTTSRQFTHGWSSRLESFDLGIQRKTFSDESFYYDDLARASLYSIASSCMATSQCEAASTASTEDTDTSSVVSLQQQDLESNPTLSYSRMRRRS</sequence>
<dbReference type="PROSITE" id="PS50178">
    <property type="entry name" value="ZF_FYVE"/>
    <property type="match status" value="1"/>
</dbReference>
<evidence type="ECO:0000313" key="8">
    <source>
        <dbReference type="Proteomes" id="UP000481153"/>
    </source>
</evidence>
<dbReference type="Gene3D" id="3.30.40.10">
    <property type="entry name" value="Zinc/RING finger domain, C3HC4 (zinc finger)"/>
    <property type="match status" value="1"/>
</dbReference>
<dbReference type="CDD" id="cd00065">
    <property type="entry name" value="FYVE_like_SF"/>
    <property type="match status" value="1"/>
</dbReference>
<evidence type="ECO:0000313" key="7">
    <source>
        <dbReference type="EMBL" id="KAF0735337.1"/>
    </source>
</evidence>